<proteinExistence type="predicted"/>
<accession>A0AAV1FN39</accession>
<evidence type="ECO:0000313" key="3">
    <source>
        <dbReference type="Proteomes" id="UP001178508"/>
    </source>
</evidence>
<gene>
    <name evidence="2" type="ORF">XNOV1_A011966</name>
</gene>
<organism evidence="2 3">
    <name type="scientific">Xyrichtys novacula</name>
    <name type="common">Pearly razorfish</name>
    <name type="synonym">Hemipteronotus novacula</name>
    <dbReference type="NCBI Taxonomy" id="13765"/>
    <lineage>
        <taxon>Eukaryota</taxon>
        <taxon>Metazoa</taxon>
        <taxon>Chordata</taxon>
        <taxon>Craniata</taxon>
        <taxon>Vertebrata</taxon>
        <taxon>Euteleostomi</taxon>
        <taxon>Actinopterygii</taxon>
        <taxon>Neopterygii</taxon>
        <taxon>Teleostei</taxon>
        <taxon>Neoteleostei</taxon>
        <taxon>Acanthomorphata</taxon>
        <taxon>Eupercaria</taxon>
        <taxon>Labriformes</taxon>
        <taxon>Labridae</taxon>
        <taxon>Xyrichtys</taxon>
    </lineage>
</organism>
<feature type="compositionally biased region" description="Basic and acidic residues" evidence="1">
    <location>
        <begin position="121"/>
        <end position="134"/>
    </location>
</feature>
<dbReference type="AlphaFoldDB" id="A0AAV1FN39"/>
<dbReference type="Proteomes" id="UP001178508">
    <property type="component" value="Chromosome 8"/>
</dbReference>
<protein>
    <submittedName>
        <fullName evidence="2">Tyrosine-protein phosphatase non-receptor type 3</fullName>
    </submittedName>
</protein>
<dbReference type="EMBL" id="OY660871">
    <property type="protein sequence ID" value="CAJ1062204.1"/>
    <property type="molecule type" value="Genomic_DNA"/>
</dbReference>
<sequence length="172" mass="19057">MICSEIFPRQTGLMTDRWRCLSASDGSLCQEEQKFVLRLGFYAGADHCVCPVSLVDFYLSEVVQFRFAGVTHHTNHQGSDLGQRCQDFPSPSLDSCDSGDPAAERRTGILRDFRVGAQQRAEQEEAGARERTGQGEEEVEEGCLYFRNTVLSSTPGRMRDNQLVGSSAINLG</sequence>
<name>A0AAV1FN39_XYRNO</name>
<evidence type="ECO:0000256" key="1">
    <source>
        <dbReference type="SAM" id="MobiDB-lite"/>
    </source>
</evidence>
<evidence type="ECO:0000313" key="2">
    <source>
        <dbReference type="EMBL" id="CAJ1062204.1"/>
    </source>
</evidence>
<feature type="region of interest" description="Disordered" evidence="1">
    <location>
        <begin position="120"/>
        <end position="139"/>
    </location>
</feature>
<keyword evidence="3" id="KW-1185">Reference proteome</keyword>
<reference evidence="2" key="1">
    <citation type="submission" date="2023-08" db="EMBL/GenBank/DDBJ databases">
        <authorList>
            <person name="Alioto T."/>
            <person name="Alioto T."/>
            <person name="Gomez Garrido J."/>
        </authorList>
    </citation>
    <scope>NUCLEOTIDE SEQUENCE</scope>
</reference>